<dbReference type="InterPro" id="IPR007241">
    <property type="entry name" value="Autophagy-rel_prot_9"/>
</dbReference>
<dbReference type="Pfam" id="PF04109">
    <property type="entry name" value="ATG9"/>
    <property type="match status" value="2"/>
</dbReference>
<keyword evidence="2" id="KW-0813">Transport</keyword>
<dbReference type="GO" id="GO:0061709">
    <property type="term" value="P:reticulophagy"/>
    <property type="evidence" value="ECO:0007669"/>
    <property type="project" value="TreeGrafter"/>
</dbReference>
<dbReference type="GO" id="GO:0034497">
    <property type="term" value="P:protein localization to phagophore assembly site"/>
    <property type="evidence" value="ECO:0007669"/>
    <property type="project" value="TreeGrafter"/>
</dbReference>
<evidence type="ECO:0000256" key="6">
    <source>
        <dbReference type="ARBA" id="ARBA00023055"/>
    </source>
</evidence>
<evidence type="ECO:0008006" key="10">
    <source>
        <dbReference type="Google" id="ProtNLM"/>
    </source>
</evidence>
<organism evidence="9">
    <name type="scientific">viral metagenome</name>
    <dbReference type="NCBI Taxonomy" id="1070528"/>
    <lineage>
        <taxon>unclassified sequences</taxon>
        <taxon>metagenomes</taxon>
        <taxon>organismal metagenomes</taxon>
    </lineage>
</organism>
<dbReference type="EMBL" id="MN739980">
    <property type="protein sequence ID" value="QHT81267.1"/>
    <property type="molecule type" value="Genomic_DNA"/>
</dbReference>
<dbReference type="PANTHER" id="PTHR13038:SF10">
    <property type="entry name" value="AUTOPHAGY-RELATED PROTEIN 9"/>
    <property type="match status" value="1"/>
</dbReference>
<dbReference type="AlphaFoldDB" id="A0A6C0HLL8"/>
<dbReference type="GO" id="GO:0005776">
    <property type="term" value="C:autophagosome"/>
    <property type="evidence" value="ECO:0007669"/>
    <property type="project" value="TreeGrafter"/>
</dbReference>
<evidence type="ECO:0000256" key="2">
    <source>
        <dbReference type="ARBA" id="ARBA00022448"/>
    </source>
</evidence>
<evidence type="ECO:0000256" key="4">
    <source>
        <dbReference type="ARBA" id="ARBA00022989"/>
    </source>
</evidence>
<keyword evidence="4 8" id="KW-1133">Transmembrane helix</keyword>
<evidence type="ECO:0000256" key="3">
    <source>
        <dbReference type="ARBA" id="ARBA00022692"/>
    </source>
</evidence>
<feature type="transmembrane region" description="Helical" evidence="8">
    <location>
        <begin position="413"/>
        <end position="435"/>
    </location>
</feature>
<evidence type="ECO:0000256" key="5">
    <source>
        <dbReference type="ARBA" id="ARBA00023006"/>
    </source>
</evidence>
<comment type="subcellular location">
    <subcellularLocation>
        <location evidence="1">Endomembrane system</location>
        <topology evidence="1">Multi-pass membrane protein</topology>
    </subcellularLocation>
</comment>
<feature type="transmembrane region" description="Helical" evidence="8">
    <location>
        <begin position="526"/>
        <end position="548"/>
    </location>
</feature>
<dbReference type="GO" id="GO:0012505">
    <property type="term" value="C:endomembrane system"/>
    <property type="evidence" value="ECO:0007669"/>
    <property type="project" value="UniProtKB-SubCell"/>
</dbReference>
<accession>A0A6C0HLL8</accession>
<dbReference type="GO" id="GO:0000407">
    <property type="term" value="C:phagophore assembly site"/>
    <property type="evidence" value="ECO:0007669"/>
    <property type="project" value="TreeGrafter"/>
</dbReference>
<feature type="transmembrane region" description="Helical" evidence="8">
    <location>
        <begin position="492"/>
        <end position="519"/>
    </location>
</feature>
<dbReference type="GO" id="GO:0034727">
    <property type="term" value="P:piecemeal microautophagy of the nucleus"/>
    <property type="evidence" value="ECO:0007669"/>
    <property type="project" value="TreeGrafter"/>
</dbReference>
<keyword evidence="6" id="KW-0445">Lipid transport</keyword>
<keyword evidence="7 8" id="KW-0472">Membrane</keyword>
<keyword evidence="3 8" id="KW-0812">Transmembrane</keyword>
<dbReference type="PANTHER" id="PTHR13038">
    <property type="entry name" value="APG9 AUTOPHAGY 9"/>
    <property type="match status" value="1"/>
</dbReference>
<dbReference type="GO" id="GO:0006869">
    <property type="term" value="P:lipid transport"/>
    <property type="evidence" value="ECO:0007669"/>
    <property type="project" value="UniProtKB-KW"/>
</dbReference>
<evidence type="ECO:0000256" key="8">
    <source>
        <dbReference type="SAM" id="Phobius"/>
    </source>
</evidence>
<proteinExistence type="predicted"/>
<reference evidence="9" key="1">
    <citation type="journal article" date="2020" name="Nature">
        <title>Giant virus diversity and host interactions through global metagenomics.</title>
        <authorList>
            <person name="Schulz F."/>
            <person name="Roux S."/>
            <person name="Paez-Espino D."/>
            <person name="Jungbluth S."/>
            <person name="Walsh D.A."/>
            <person name="Denef V.J."/>
            <person name="McMahon K.D."/>
            <person name="Konstantinidis K.T."/>
            <person name="Eloe-Fadrosh E.A."/>
            <person name="Kyrpides N.C."/>
            <person name="Woyke T."/>
        </authorList>
    </citation>
    <scope>NUCLEOTIDE SEQUENCE</scope>
    <source>
        <strain evidence="9">GVMAG-M-3300023184-13</strain>
    </source>
</reference>
<dbReference type="GO" id="GO:0000422">
    <property type="term" value="P:autophagy of mitochondrion"/>
    <property type="evidence" value="ECO:0007669"/>
    <property type="project" value="TreeGrafter"/>
</dbReference>
<evidence type="ECO:0000256" key="7">
    <source>
        <dbReference type="ARBA" id="ARBA00023136"/>
    </source>
</evidence>
<feature type="transmembrane region" description="Helical" evidence="8">
    <location>
        <begin position="59"/>
        <end position="76"/>
    </location>
</feature>
<evidence type="ECO:0000256" key="1">
    <source>
        <dbReference type="ARBA" id="ARBA00004127"/>
    </source>
</evidence>
<feature type="transmembrane region" description="Helical" evidence="8">
    <location>
        <begin position="117"/>
        <end position="137"/>
    </location>
</feature>
<protein>
    <recommendedName>
        <fullName evidence="10">Autophagy-related protein 9</fullName>
    </recommendedName>
</protein>
<evidence type="ECO:0000313" key="9">
    <source>
        <dbReference type="EMBL" id="QHT81267.1"/>
    </source>
</evidence>
<sequence>MPPPSLPSKLRAYISRTVTNPLANTVVTFEHEFKRKNILLDLYQYYFYNGYHNIVTERFIRLLISYSLLFLINFLINCINYDKLISLDSQTPPSTGSHSIAIYQYITIEQWFPSNPYLIVCFIIYIIYLLAITLNTISTIQKFWHIKNIYNRYLNITDSKLKFLTWDAIVDTILLRIRTNDVLDTNEINIYTINNKICHQANTIISIMRSNILTIPKMSTFLEWNFIYCIVDPIMQKCNSEGWDNRKVSSGEGRGAYGEGGAANAQLNALKILGLPNNPHTNIDIHLNSHIEHITDGIHPITNTDIYNLNQPLLHGEMNDLEIDATRKNCKANPFNYNLGDIQGGSGTASGSSTGVISNTHQANDMFTSGSILKTPNNFDELLFNTFLNQSVINGEISQCTEYIMNVRYRINLVMFINIICLPFTIPIVLIYFIIKYGEKIYSNTGIVFERVINIRTNWQLRYYNELPDLYKDRLARIQRNMNRIARSYSSIFAQIILRFLIFFVGSIFIIVLVLSFIAGNGFAELAIISGHNVLWFLGVSGTMLILLNKIACYDEDHLLRSEKVTAFETLKEDLVSVNPQLSHIDDREYVVTMVNDIYQYRIYSVLEELFYLVISPYYLWKWMGEITRNSGQILELIAEHHQLGWVPKYSIFTNVTNMELNPHMLLSYKEFKANHRWELGGIYVE</sequence>
<keyword evidence="5" id="KW-0072">Autophagy</keyword>
<name>A0A6C0HLL8_9ZZZZ</name>